<evidence type="ECO:0000256" key="15">
    <source>
        <dbReference type="ARBA" id="ARBA00023170"/>
    </source>
</evidence>
<dbReference type="Gene3D" id="3.30.200.20">
    <property type="entry name" value="Phosphorylase Kinase, domain 1"/>
    <property type="match status" value="1"/>
</dbReference>
<comment type="catalytic activity">
    <reaction evidence="18">
        <text>L-seryl-[protein] + ATP = O-phospho-L-seryl-[protein] + ADP + H(+)</text>
        <dbReference type="Rhea" id="RHEA:17989"/>
        <dbReference type="Rhea" id="RHEA-COMP:9863"/>
        <dbReference type="Rhea" id="RHEA-COMP:11604"/>
        <dbReference type="ChEBI" id="CHEBI:15378"/>
        <dbReference type="ChEBI" id="CHEBI:29999"/>
        <dbReference type="ChEBI" id="CHEBI:30616"/>
        <dbReference type="ChEBI" id="CHEBI:83421"/>
        <dbReference type="ChEBI" id="CHEBI:456216"/>
        <dbReference type="EC" id="2.7.11.1"/>
    </reaction>
</comment>
<evidence type="ECO:0000256" key="9">
    <source>
        <dbReference type="ARBA" id="ARBA00022737"/>
    </source>
</evidence>
<evidence type="ECO:0000256" key="19">
    <source>
        <dbReference type="SAM" id="Phobius"/>
    </source>
</evidence>
<feature type="chain" id="PRO_5044859043" description="non-specific serine/threonine protein kinase" evidence="20">
    <location>
        <begin position="27"/>
        <end position="1088"/>
    </location>
</feature>
<dbReference type="PANTHER" id="PTHR48053">
    <property type="entry name" value="LEUCINE RICH REPEAT FAMILY PROTEIN, EXPRESSED"/>
    <property type="match status" value="1"/>
</dbReference>
<dbReference type="PANTHER" id="PTHR48053:SF168">
    <property type="entry name" value="LRR RECEPTOR-LIKE KINASE FAMILY PROTEIN"/>
    <property type="match status" value="1"/>
</dbReference>
<keyword evidence="13 19" id="KW-1133">Transmembrane helix</keyword>
<evidence type="ECO:0000256" key="10">
    <source>
        <dbReference type="ARBA" id="ARBA00022741"/>
    </source>
</evidence>
<keyword evidence="11" id="KW-0418">Kinase</keyword>
<evidence type="ECO:0000256" key="2">
    <source>
        <dbReference type="ARBA" id="ARBA00012513"/>
    </source>
</evidence>
<evidence type="ECO:0000256" key="4">
    <source>
        <dbReference type="ARBA" id="ARBA00022553"/>
    </source>
</evidence>
<evidence type="ECO:0000313" key="23">
    <source>
        <dbReference type="Proteomes" id="UP001634007"/>
    </source>
</evidence>
<dbReference type="EC" id="2.7.11.1" evidence="2"/>
<dbReference type="GO" id="GO:0009653">
    <property type="term" value="P:anatomical structure morphogenesis"/>
    <property type="evidence" value="ECO:0007669"/>
    <property type="project" value="UniProtKB-ARBA"/>
</dbReference>
<dbReference type="GO" id="GO:0005524">
    <property type="term" value="F:ATP binding"/>
    <property type="evidence" value="ECO:0007669"/>
    <property type="project" value="UniProtKB-KW"/>
</dbReference>
<sequence>MASSQKQFSMLFLAYLLLIFPQQMSCLASSRSSSLVALTDGSNHTVNEEVDALLTWKSKLDSGSRYNLSSWNGSSPCSWRGIDCDPLGSVVSLNLSFSAIRGTLHSLNFSHLPNLVTLSLCYNKLFGNIPLSIGHLSKLIRLELNRNNLSGNIPIELGSLRALQYLDLNGNNLTGPIPIEIFGLSNLTVLSFACNKLSGSIPKAIGMLPLQYLDLSSNDLTGPIPDEIVSLSNLTGLHLGANNLFGFIPKEIGRLKSLYVLRIQENSIAGPIPSSIGNMSSLRELLLFDNQLVGSIPKEIGRLGSLCQLDLSSNYLNGSIPTTLGTLSYMTFLYLYGNQLSGSIPLEVGGMSSLIAMQLGSNNLTGPIPSSIGNLTHLSDLHISTNLLSGSLPTEMNNLTALTRVLLDDNHFVGQLPQDICSSQTLVNFSASNNHLTGIPRSLRNCSSLIRLRLQNNLLKGNITDALGVYPSLYYLELSNNELYGELPSALSECRKLTNLIISNNKISGAIPPQLGNMTQLGKLDLSSNYIVGEIPKDLGKLKLLVQLLLDCNLLVGHIPQELGALSKLETLNIAGNNLSGSIPTQLGGGSHILFLNLSRNNLEKSIPIEIGNIQSLQCLDLSQNLLTREIPRQLGLLHRLEILNLSHNKLSGSIMSTFQDMISLTSIDISFNELEGSLPNIPAFRNATIGVVRGNKGLCGDIASLSPCTAPKLKGRKKNKKLLLVLIPALGCLLSLILVVGTLSIGCRRIRKTKATSANGSNENPWVIWSFDGRMVYESIIEATEEFDGKYCIGVGGQGSVYKAQLQTSETVAVKKFKEAVDVKMANRKAFEREIHALTETRHRNIIKLYGFCSSSRHSFLVYEFLESGSLKDVLNNEERMATFDWNRRVNVVKGVAYALSYMHHECFPPIIHRDVSSKNILLDEEYEAHVSDFGMAKVLKPYSSNWTSFAGTFGYAAPELAYTMEVNEKCDVYSFGVVALEVIMGSHPGNLISSLMASSSSPSSNSTTSWPLKEVLDKRIPYPKGNVLGEVALVTKTACSCLNPKREHRPTMQQVSRAISTCNSIVRSALEDIKLEELVDPTCFTF</sequence>
<dbReference type="Pfam" id="PF23598">
    <property type="entry name" value="LRR_14"/>
    <property type="match status" value="1"/>
</dbReference>
<keyword evidence="16" id="KW-0325">Glycoprotein</keyword>
<evidence type="ECO:0000256" key="3">
    <source>
        <dbReference type="ARBA" id="ARBA00022527"/>
    </source>
</evidence>
<dbReference type="InterPro" id="IPR001611">
    <property type="entry name" value="Leu-rich_rpt"/>
</dbReference>
<keyword evidence="3" id="KW-0723">Serine/threonine-protein kinase</keyword>
<comment type="subcellular location">
    <subcellularLocation>
        <location evidence="1">Membrane</location>
        <topology evidence="1">Single-pass type I membrane protein</topology>
    </subcellularLocation>
</comment>
<evidence type="ECO:0000259" key="21">
    <source>
        <dbReference type="PROSITE" id="PS50011"/>
    </source>
</evidence>
<keyword evidence="14 19" id="KW-0472">Membrane</keyword>
<dbReference type="Pfam" id="PF08263">
    <property type="entry name" value="LRRNT_2"/>
    <property type="match status" value="1"/>
</dbReference>
<keyword evidence="15" id="KW-0675">Receptor</keyword>
<keyword evidence="12" id="KW-0067">ATP-binding</keyword>
<gene>
    <name evidence="22" type="ORF">ACJRO7_024307</name>
</gene>
<dbReference type="InterPro" id="IPR051716">
    <property type="entry name" value="Plant_RL_S/T_kinase"/>
</dbReference>
<evidence type="ECO:0000256" key="8">
    <source>
        <dbReference type="ARBA" id="ARBA00022729"/>
    </source>
</evidence>
<dbReference type="GO" id="GO:0099402">
    <property type="term" value="P:plant organ development"/>
    <property type="evidence" value="ECO:0007669"/>
    <property type="project" value="UniProtKB-ARBA"/>
</dbReference>
<dbReference type="Gene3D" id="3.80.10.10">
    <property type="entry name" value="Ribonuclease Inhibitor"/>
    <property type="match status" value="4"/>
</dbReference>
<keyword evidence="9" id="KW-0677">Repeat</keyword>
<dbReference type="FunFam" id="1.10.510.10:FF:000445">
    <property type="entry name" value="MDIS1-interacting receptor like kinase 2"/>
    <property type="match status" value="1"/>
</dbReference>
<dbReference type="Pfam" id="PF13855">
    <property type="entry name" value="LRR_8"/>
    <property type="match status" value="1"/>
</dbReference>
<dbReference type="Gene3D" id="1.10.510.10">
    <property type="entry name" value="Transferase(Phosphotransferase) domain 1"/>
    <property type="match status" value="1"/>
</dbReference>
<evidence type="ECO:0000256" key="17">
    <source>
        <dbReference type="ARBA" id="ARBA00047899"/>
    </source>
</evidence>
<proteinExistence type="predicted"/>
<comment type="caution">
    <text evidence="22">The sequence shown here is derived from an EMBL/GenBank/DDBJ whole genome shotgun (WGS) entry which is preliminary data.</text>
</comment>
<dbReference type="InterPro" id="IPR000719">
    <property type="entry name" value="Prot_kinase_dom"/>
</dbReference>
<keyword evidence="4" id="KW-0597">Phosphoprotein</keyword>
<evidence type="ECO:0000256" key="11">
    <source>
        <dbReference type="ARBA" id="ARBA00022777"/>
    </source>
</evidence>
<comment type="catalytic activity">
    <reaction evidence="17">
        <text>L-threonyl-[protein] + ATP = O-phospho-L-threonyl-[protein] + ADP + H(+)</text>
        <dbReference type="Rhea" id="RHEA:46608"/>
        <dbReference type="Rhea" id="RHEA-COMP:11060"/>
        <dbReference type="Rhea" id="RHEA-COMP:11605"/>
        <dbReference type="ChEBI" id="CHEBI:15378"/>
        <dbReference type="ChEBI" id="CHEBI:30013"/>
        <dbReference type="ChEBI" id="CHEBI:30616"/>
        <dbReference type="ChEBI" id="CHEBI:61977"/>
        <dbReference type="ChEBI" id="CHEBI:456216"/>
        <dbReference type="EC" id="2.7.11.1"/>
    </reaction>
</comment>
<evidence type="ECO:0000256" key="5">
    <source>
        <dbReference type="ARBA" id="ARBA00022614"/>
    </source>
</evidence>
<dbReference type="Pfam" id="PF00069">
    <property type="entry name" value="Pkinase"/>
    <property type="match status" value="1"/>
</dbReference>
<evidence type="ECO:0000313" key="22">
    <source>
        <dbReference type="EMBL" id="KAL3735145.1"/>
    </source>
</evidence>
<dbReference type="FunFam" id="3.80.10.10:FF:000400">
    <property type="entry name" value="Nuclear pore complex protein NUP107"/>
    <property type="match status" value="1"/>
</dbReference>
<keyword evidence="23" id="KW-1185">Reference proteome</keyword>
<dbReference type="InterPro" id="IPR032675">
    <property type="entry name" value="LRR_dom_sf"/>
</dbReference>
<reference evidence="22 23" key="1">
    <citation type="submission" date="2024-11" db="EMBL/GenBank/DDBJ databases">
        <title>Chromosome-level genome assembly of Eucalyptus globulus Labill. provides insights into its genome evolution.</title>
        <authorList>
            <person name="Li X."/>
        </authorList>
    </citation>
    <scope>NUCLEOTIDE SEQUENCE [LARGE SCALE GENOMIC DNA]</scope>
    <source>
        <strain evidence="22">CL2024</strain>
        <tissue evidence="22">Fresh tender leaves</tissue>
    </source>
</reference>
<accession>A0ABD3K5F5</accession>
<dbReference type="InterPro" id="IPR008266">
    <property type="entry name" value="Tyr_kinase_AS"/>
</dbReference>
<dbReference type="SMART" id="SM00369">
    <property type="entry name" value="LRR_TYP"/>
    <property type="match status" value="10"/>
</dbReference>
<name>A0ABD3K5F5_EUCGL</name>
<feature type="domain" description="Protein kinase" evidence="21">
    <location>
        <begin position="788"/>
        <end position="1068"/>
    </location>
</feature>
<evidence type="ECO:0000256" key="13">
    <source>
        <dbReference type="ARBA" id="ARBA00022989"/>
    </source>
</evidence>
<dbReference type="PROSITE" id="PS50011">
    <property type="entry name" value="PROTEIN_KINASE_DOM"/>
    <property type="match status" value="1"/>
</dbReference>
<organism evidence="22 23">
    <name type="scientific">Eucalyptus globulus</name>
    <name type="common">Tasmanian blue gum</name>
    <dbReference type="NCBI Taxonomy" id="34317"/>
    <lineage>
        <taxon>Eukaryota</taxon>
        <taxon>Viridiplantae</taxon>
        <taxon>Streptophyta</taxon>
        <taxon>Embryophyta</taxon>
        <taxon>Tracheophyta</taxon>
        <taxon>Spermatophyta</taxon>
        <taxon>Magnoliopsida</taxon>
        <taxon>eudicotyledons</taxon>
        <taxon>Gunneridae</taxon>
        <taxon>Pentapetalae</taxon>
        <taxon>rosids</taxon>
        <taxon>malvids</taxon>
        <taxon>Myrtales</taxon>
        <taxon>Myrtaceae</taxon>
        <taxon>Myrtoideae</taxon>
        <taxon>Eucalypteae</taxon>
        <taxon>Eucalyptus</taxon>
    </lineage>
</organism>
<dbReference type="Proteomes" id="UP001634007">
    <property type="component" value="Unassembled WGS sequence"/>
</dbReference>
<dbReference type="GO" id="GO:0016020">
    <property type="term" value="C:membrane"/>
    <property type="evidence" value="ECO:0007669"/>
    <property type="project" value="UniProtKB-SubCell"/>
</dbReference>
<evidence type="ECO:0000256" key="14">
    <source>
        <dbReference type="ARBA" id="ARBA00023136"/>
    </source>
</evidence>
<dbReference type="FunFam" id="3.30.200.20:FF:000309">
    <property type="entry name" value="Leucine-rich repeat receptor protein kinase MSP1"/>
    <property type="match status" value="1"/>
</dbReference>
<evidence type="ECO:0000256" key="20">
    <source>
        <dbReference type="SAM" id="SignalP"/>
    </source>
</evidence>
<dbReference type="InterPro" id="IPR003591">
    <property type="entry name" value="Leu-rich_rpt_typical-subtyp"/>
</dbReference>
<protein>
    <recommendedName>
        <fullName evidence="2">non-specific serine/threonine protein kinase</fullName>
        <ecNumber evidence="2">2.7.11.1</ecNumber>
    </recommendedName>
</protein>
<dbReference type="InterPro" id="IPR055414">
    <property type="entry name" value="LRR_R13L4/SHOC2-like"/>
</dbReference>
<dbReference type="FunFam" id="3.80.10.10:FF:000095">
    <property type="entry name" value="LRR receptor-like serine/threonine-protein kinase GSO1"/>
    <property type="match status" value="2"/>
</dbReference>
<feature type="signal peptide" evidence="20">
    <location>
        <begin position="1"/>
        <end position="26"/>
    </location>
</feature>
<evidence type="ECO:0000256" key="12">
    <source>
        <dbReference type="ARBA" id="ARBA00022840"/>
    </source>
</evidence>
<dbReference type="PRINTS" id="PR00019">
    <property type="entry name" value="LEURICHRPT"/>
</dbReference>
<keyword evidence="6" id="KW-0808">Transferase</keyword>
<dbReference type="PROSITE" id="PS00109">
    <property type="entry name" value="PROTEIN_KINASE_TYR"/>
    <property type="match status" value="1"/>
</dbReference>
<evidence type="ECO:0000256" key="1">
    <source>
        <dbReference type="ARBA" id="ARBA00004479"/>
    </source>
</evidence>
<evidence type="ECO:0000256" key="16">
    <source>
        <dbReference type="ARBA" id="ARBA00023180"/>
    </source>
</evidence>
<evidence type="ECO:0000256" key="18">
    <source>
        <dbReference type="ARBA" id="ARBA00048679"/>
    </source>
</evidence>
<dbReference type="SUPFAM" id="SSF52047">
    <property type="entry name" value="RNI-like"/>
    <property type="match status" value="2"/>
</dbReference>
<evidence type="ECO:0000256" key="7">
    <source>
        <dbReference type="ARBA" id="ARBA00022692"/>
    </source>
</evidence>
<dbReference type="InterPro" id="IPR011009">
    <property type="entry name" value="Kinase-like_dom_sf"/>
</dbReference>
<keyword evidence="10" id="KW-0547">Nucleotide-binding</keyword>
<keyword evidence="8 20" id="KW-0732">Signal</keyword>
<keyword evidence="7 19" id="KW-0812">Transmembrane</keyword>
<keyword evidence="5" id="KW-0433">Leucine-rich repeat</keyword>
<dbReference type="Pfam" id="PF00560">
    <property type="entry name" value="LRR_1"/>
    <property type="match status" value="6"/>
</dbReference>
<dbReference type="SMART" id="SM00220">
    <property type="entry name" value="S_TKc"/>
    <property type="match status" value="1"/>
</dbReference>
<dbReference type="EMBL" id="JBJKBG010000006">
    <property type="protein sequence ID" value="KAL3735145.1"/>
    <property type="molecule type" value="Genomic_DNA"/>
</dbReference>
<dbReference type="AlphaFoldDB" id="A0ABD3K5F5"/>
<feature type="transmembrane region" description="Helical" evidence="19">
    <location>
        <begin position="723"/>
        <end position="746"/>
    </location>
</feature>
<evidence type="ECO:0000256" key="6">
    <source>
        <dbReference type="ARBA" id="ARBA00022679"/>
    </source>
</evidence>
<dbReference type="SUPFAM" id="SSF56112">
    <property type="entry name" value="Protein kinase-like (PK-like)"/>
    <property type="match status" value="1"/>
</dbReference>
<dbReference type="InterPro" id="IPR013210">
    <property type="entry name" value="LRR_N_plant-typ"/>
</dbReference>
<dbReference type="GO" id="GO:0004674">
    <property type="term" value="F:protein serine/threonine kinase activity"/>
    <property type="evidence" value="ECO:0007669"/>
    <property type="project" value="UniProtKB-KW"/>
</dbReference>